<accession>A0A8H7C3L5</accession>
<organism evidence="1 2">
    <name type="scientific">Agaricus bisporus var. burnettii</name>
    <dbReference type="NCBI Taxonomy" id="192524"/>
    <lineage>
        <taxon>Eukaryota</taxon>
        <taxon>Fungi</taxon>
        <taxon>Dikarya</taxon>
        <taxon>Basidiomycota</taxon>
        <taxon>Agaricomycotina</taxon>
        <taxon>Agaricomycetes</taxon>
        <taxon>Agaricomycetidae</taxon>
        <taxon>Agaricales</taxon>
        <taxon>Agaricineae</taxon>
        <taxon>Agaricaceae</taxon>
        <taxon>Agaricus</taxon>
    </lineage>
</organism>
<gene>
    <name evidence="1" type="ORF">Agabi119p4_9540</name>
</gene>
<dbReference type="EMBL" id="JABXXO010000013">
    <property type="protein sequence ID" value="KAF7761548.1"/>
    <property type="molecule type" value="Genomic_DNA"/>
</dbReference>
<reference evidence="1 2" key="1">
    <citation type="journal article" name="Sci. Rep.">
        <title>Telomere-to-telomere assembled and centromere annotated genomes of the two main subspecies of the button mushroom Agaricus bisporus reveal especially polymorphic chromosome ends.</title>
        <authorList>
            <person name="Sonnenberg A.S.M."/>
            <person name="Sedaghat-Telgerd N."/>
            <person name="Lavrijssen B."/>
            <person name="Ohm R.A."/>
            <person name="Hendrickx P.M."/>
            <person name="Scholtmeijer K."/>
            <person name="Baars J.J.P."/>
            <person name="van Peer A."/>
        </authorList>
    </citation>
    <scope>NUCLEOTIDE SEQUENCE [LARGE SCALE GENOMIC DNA]</scope>
    <source>
        <strain evidence="1 2">H119_p4</strain>
    </source>
</reference>
<comment type="caution">
    <text evidence="1">The sequence shown here is derived from an EMBL/GenBank/DDBJ whole genome shotgun (WGS) entry which is preliminary data.</text>
</comment>
<dbReference type="Proteomes" id="UP000629468">
    <property type="component" value="Unassembled WGS sequence"/>
</dbReference>
<sequence>MIYPGIRVCSVSISAPIGSTRHFSIVSLKSTGALVKSASCITAPFTTRGIQGLKDISLHAASKAGYNIRNVAAAP</sequence>
<proteinExistence type="predicted"/>
<dbReference type="AlphaFoldDB" id="A0A8H7C3L5"/>
<evidence type="ECO:0000313" key="2">
    <source>
        <dbReference type="Proteomes" id="UP000629468"/>
    </source>
</evidence>
<protein>
    <submittedName>
        <fullName evidence="1">Uncharacterized protein</fullName>
    </submittedName>
</protein>
<evidence type="ECO:0000313" key="1">
    <source>
        <dbReference type="EMBL" id="KAF7761548.1"/>
    </source>
</evidence>
<name>A0A8H7C3L5_AGABI</name>